<feature type="transmembrane region" description="Helical" evidence="4">
    <location>
        <begin position="469"/>
        <end position="488"/>
    </location>
</feature>
<comment type="caution">
    <text evidence="6">The sequence shown here is derived from an EMBL/GenBank/DDBJ whole genome shotgun (WGS) entry which is preliminary data.</text>
</comment>
<evidence type="ECO:0000313" key="7">
    <source>
        <dbReference type="Proteomes" id="UP000232323"/>
    </source>
</evidence>
<keyword evidence="2" id="KW-0540">Nuclease</keyword>
<feature type="transmembrane region" description="Helical" evidence="4">
    <location>
        <begin position="558"/>
        <end position="577"/>
    </location>
</feature>
<feature type="compositionally biased region" description="Basic and acidic residues" evidence="3">
    <location>
        <begin position="270"/>
        <end position="284"/>
    </location>
</feature>
<evidence type="ECO:0000256" key="3">
    <source>
        <dbReference type="SAM" id="MobiDB-lite"/>
    </source>
</evidence>
<evidence type="ECO:0000256" key="1">
    <source>
        <dbReference type="ARBA" id="ARBA00006562"/>
    </source>
</evidence>
<name>A0A250WUA9_9CHLO</name>
<comment type="function">
    <text evidence="2">Decapping enzyme for NAD-capped RNAs: specifically hydrolyzes the nicotinamide adenine dinucleotide (NAD) cap from a subset of RNAs by removing the entire NAD moiety from the 5'-end of an NAD-capped RNA.</text>
</comment>
<dbReference type="EMBL" id="BEGY01000006">
    <property type="protein sequence ID" value="GAX74222.1"/>
    <property type="molecule type" value="Genomic_DNA"/>
</dbReference>
<dbReference type="EC" id="3.6.1.-" evidence="2"/>
<keyword evidence="7" id="KW-1185">Reference proteome</keyword>
<sequence>MPTFSKPQLPVDLNSGYPHAFVRKENDTDSTPVEVVIRATQHADASLGQISVCTFRNNLNKILLTLINRGDAWAVDACMHKGTLFLDIVKTPQRDYPNSDLFTYYGYKFEAVCAGDEELVDSSSEFALVLKLRLGKHTLLMAAEVDCLNPEAAESDVSYERPLSAEQFLELKTIKLQPNKHLRAKSLAQKMPRWWVQSFLAGIPTMVVGGRDDKGILQDGSGEFISTTIYLAPPECSAWSTAAATAKGESPQRLITPASADVIATSPDDDGQHAEDSKSCTKEQPFRISRISKHVHFEPGEEVHLEIQQQDESTEGAEDTPKWILVTRPDNIADVDGQHSSRSNRRAHPATLYLPRSTALKQPLLGPGLSADNAGCSNNLVAAISRQSAASFRMFDIRPFVASWHSLRSLLHDMDDRSGIRSCMHPTVPSSLPTRVLLLTVLSLCISTGAVVAVTIPGPARQWASDSEALMILSTLAVLVILLIIISVPRSRLIHPWNIFSALLLTASTSTAAAAAAARLESPLPLLLALGVTLITMLILACFSLAPQALPSVSLQSSLLTSSVLSLLTFALTYDLAPSHMVLAWTGLLAGLAGAMALSFSLTAGLLLAIIPGEISHINTSAVLLQAILTPVLIIQATLLTLHQVFVGTDINKDDGDESDEV</sequence>
<feature type="domain" description="RAI1-like" evidence="5">
    <location>
        <begin position="4"/>
        <end position="219"/>
    </location>
</feature>
<dbReference type="InterPro" id="IPR039039">
    <property type="entry name" value="RAI1-like_fam"/>
</dbReference>
<dbReference type="GO" id="GO:0000956">
    <property type="term" value="P:nuclear-transcribed mRNA catabolic process"/>
    <property type="evidence" value="ECO:0007669"/>
    <property type="project" value="TreeGrafter"/>
</dbReference>
<dbReference type="GO" id="GO:0005634">
    <property type="term" value="C:nucleus"/>
    <property type="evidence" value="ECO:0007669"/>
    <property type="project" value="UniProtKB-SubCell"/>
</dbReference>
<gene>
    <name evidence="6" type="ORF">CEUSTIGMA_g1671.t1</name>
</gene>
<keyword evidence="4" id="KW-0472">Membrane</keyword>
<dbReference type="PANTHER" id="PTHR12395:SF9">
    <property type="entry name" value="DECAPPING AND EXORIBONUCLEASE PROTEIN"/>
    <property type="match status" value="1"/>
</dbReference>
<keyword evidence="2" id="KW-0479">Metal-binding</keyword>
<keyword evidence="2" id="KW-0694">RNA-binding</keyword>
<dbReference type="AlphaFoldDB" id="A0A250WUA9"/>
<reference evidence="6 7" key="1">
    <citation type="submission" date="2017-08" db="EMBL/GenBank/DDBJ databases">
        <title>Acidophilic green algal genome provides insights into adaptation to an acidic environment.</title>
        <authorList>
            <person name="Hirooka S."/>
            <person name="Hirose Y."/>
            <person name="Kanesaki Y."/>
            <person name="Higuchi S."/>
            <person name="Fujiwara T."/>
            <person name="Onuma R."/>
            <person name="Era A."/>
            <person name="Ohbayashi R."/>
            <person name="Uzuka A."/>
            <person name="Nozaki H."/>
            <person name="Yoshikawa H."/>
            <person name="Miyagishima S.Y."/>
        </authorList>
    </citation>
    <scope>NUCLEOTIDE SEQUENCE [LARGE SCALE GENOMIC DNA]</scope>
    <source>
        <strain evidence="6 7">NIES-2499</strain>
    </source>
</reference>
<dbReference type="Pfam" id="PF08652">
    <property type="entry name" value="RAI1"/>
    <property type="match status" value="1"/>
</dbReference>
<dbReference type="OrthoDB" id="5853397at2759"/>
<dbReference type="Proteomes" id="UP000232323">
    <property type="component" value="Unassembled WGS sequence"/>
</dbReference>
<proteinExistence type="inferred from homology"/>
<comment type="subcellular location">
    <subcellularLocation>
        <location evidence="2">Nucleus</location>
    </subcellularLocation>
</comment>
<dbReference type="GO" id="GO:0004518">
    <property type="term" value="F:nuclease activity"/>
    <property type="evidence" value="ECO:0007669"/>
    <property type="project" value="UniProtKB-KW"/>
</dbReference>
<dbReference type="InterPro" id="IPR013961">
    <property type="entry name" value="RAI1"/>
</dbReference>
<dbReference type="GO" id="GO:0046872">
    <property type="term" value="F:metal ion binding"/>
    <property type="evidence" value="ECO:0007669"/>
    <property type="project" value="UniProtKB-KW"/>
</dbReference>
<evidence type="ECO:0000259" key="5">
    <source>
        <dbReference type="Pfam" id="PF08652"/>
    </source>
</evidence>
<dbReference type="GO" id="GO:0005829">
    <property type="term" value="C:cytosol"/>
    <property type="evidence" value="ECO:0007669"/>
    <property type="project" value="TreeGrafter"/>
</dbReference>
<dbReference type="GO" id="GO:0110155">
    <property type="term" value="P:NAD-cap decapping"/>
    <property type="evidence" value="ECO:0007669"/>
    <property type="project" value="TreeGrafter"/>
</dbReference>
<evidence type="ECO:0000256" key="2">
    <source>
        <dbReference type="RuleBase" id="RU367113"/>
    </source>
</evidence>
<keyword evidence="4" id="KW-1133">Transmembrane helix</keyword>
<dbReference type="GO" id="GO:0034353">
    <property type="term" value="F:mRNA 5'-diphosphatase activity"/>
    <property type="evidence" value="ECO:0007669"/>
    <property type="project" value="TreeGrafter"/>
</dbReference>
<evidence type="ECO:0000256" key="4">
    <source>
        <dbReference type="SAM" id="Phobius"/>
    </source>
</evidence>
<feature type="transmembrane region" description="Helical" evidence="4">
    <location>
        <begin position="526"/>
        <end position="546"/>
    </location>
</feature>
<comment type="cofactor">
    <cofactor evidence="2">
        <name>a divalent metal cation</name>
        <dbReference type="ChEBI" id="CHEBI:60240"/>
    </cofactor>
</comment>
<dbReference type="STRING" id="1157962.A0A250WUA9"/>
<feature type="transmembrane region" description="Helical" evidence="4">
    <location>
        <begin position="583"/>
        <end position="611"/>
    </location>
</feature>
<keyword evidence="2" id="KW-0539">Nucleus</keyword>
<keyword evidence="2" id="KW-0547">Nucleotide-binding</keyword>
<accession>A0A250WUA9</accession>
<comment type="similarity">
    <text evidence="1 2">Belongs to the DXO/Dom3Z family.</text>
</comment>
<dbReference type="GO" id="GO:0003723">
    <property type="term" value="F:RNA binding"/>
    <property type="evidence" value="ECO:0007669"/>
    <property type="project" value="UniProtKB-KW"/>
</dbReference>
<feature type="transmembrane region" description="Helical" evidence="4">
    <location>
        <begin position="623"/>
        <end position="646"/>
    </location>
</feature>
<keyword evidence="2" id="KW-0378">Hydrolase</keyword>
<dbReference type="GO" id="GO:0000166">
    <property type="term" value="F:nucleotide binding"/>
    <property type="evidence" value="ECO:0007669"/>
    <property type="project" value="UniProtKB-KW"/>
</dbReference>
<dbReference type="PANTHER" id="PTHR12395">
    <property type="entry name" value="DOM-3 RELATED"/>
    <property type="match status" value="1"/>
</dbReference>
<protein>
    <recommendedName>
        <fullName evidence="2">Decapping nuclease</fullName>
        <ecNumber evidence="2">3.6.1.-</ecNumber>
    </recommendedName>
</protein>
<feature type="transmembrane region" description="Helical" evidence="4">
    <location>
        <begin position="500"/>
        <end position="520"/>
    </location>
</feature>
<keyword evidence="4" id="KW-0812">Transmembrane</keyword>
<organism evidence="6 7">
    <name type="scientific">Chlamydomonas eustigma</name>
    <dbReference type="NCBI Taxonomy" id="1157962"/>
    <lineage>
        <taxon>Eukaryota</taxon>
        <taxon>Viridiplantae</taxon>
        <taxon>Chlorophyta</taxon>
        <taxon>core chlorophytes</taxon>
        <taxon>Chlorophyceae</taxon>
        <taxon>CS clade</taxon>
        <taxon>Chlamydomonadales</taxon>
        <taxon>Chlamydomonadaceae</taxon>
        <taxon>Chlamydomonas</taxon>
    </lineage>
</organism>
<feature type="region of interest" description="Disordered" evidence="3">
    <location>
        <begin position="263"/>
        <end position="284"/>
    </location>
</feature>
<evidence type="ECO:0000313" key="6">
    <source>
        <dbReference type="EMBL" id="GAX74222.1"/>
    </source>
</evidence>